<dbReference type="RefSeq" id="WP_048879546.1">
    <property type="nucleotide sequence ID" value="NZ_BANC01000076.1"/>
</dbReference>
<dbReference type="Pfam" id="PF13899">
    <property type="entry name" value="Thioredoxin_7"/>
    <property type="match status" value="1"/>
</dbReference>
<keyword evidence="6 7" id="KW-0472">Membrane</keyword>
<dbReference type="GO" id="GO:0017004">
    <property type="term" value="P:cytochrome complex assembly"/>
    <property type="evidence" value="ECO:0007669"/>
    <property type="project" value="UniProtKB-KW"/>
</dbReference>
<feature type="transmembrane region" description="Helical" evidence="7">
    <location>
        <begin position="127"/>
        <end position="153"/>
    </location>
</feature>
<dbReference type="OrthoDB" id="9811036at2"/>
<evidence type="ECO:0000256" key="4">
    <source>
        <dbReference type="ARBA" id="ARBA00022748"/>
    </source>
</evidence>
<dbReference type="InterPro" id="IPR003834">
    <property type="entry name" value="Cyt_c_assmbl_TM_dom"/>
</dbReference>
<keyword evidence="3 7" id="KW-0812">Transmembrane</keyword>
<gene>
    <name evidence="9" type="ORF">Aam_078_041</name>
</gene>
<dbReference type="Proteomes" id="UP000032668">
    <property type="component" value="Unassembled WGS sequence"/>
</dbReference>
<organism evidence="9 10">
    <name type="scientific">Acidocella aminolytica 101 = DSM 11237</name>
    <dbReference type="NCBI Taxonomy" id="1120923"/>
    <lineage>
        <taxon>Bacteria</taxon>
        <taxon>Pseudomonadati</taxon>
        <taxon>Pseudomonadota</taxon>
        <taxon>Alphaproteobacteria</taxon>
        <taxon>Acetobacterales</taxon>
        <taxon>Acidocellaceae</taxon>
        <taxon>Acidocella</taxon>
    </lineage>
</organism>
<comment type="caution">
    <text evidence="9">The sequence shown here is derived from an EMBL/GenBank/DDBJ whole genome shotgun (WGS) entry which is preliminary data.</text>
</comment>
<dbReference type="Pfam" id="PF02683">
    <property type="entry name" value="DsbD_TM"/>
    <property type="match status" value="1"/>
</dbReference>
<evidence type="ECO:0000259" key="8">
    <source>
        <dbReference type="PROSITE" id="PS51352"/>
    </source>
</evidence>
<feature type="transmembrane region" description="Helical" evidence="7">
    <location>
        <begin position="201"/>
        <end position="218"/>
    </location>
</feature>
<dbReference type="GO" id="GO:0045454">
    <property type="term" value="P:cell redox homeostasis"/>
    <property type="evidence" value="ECO:0007669"/>
    <property type="project" value="TreeGrafter"/>
</dbReference>
<evidence type="ECO:0000256" key="7">
    <source>
        <dbReference type="SAM" id="Phobius"/>
    </source>
</evidence>
<feature type="transmembrane region" description="Helical" evidence="7">
    <location>
        <begin position="250"/>
        <end position="272"/>
    </location>
</feature>
<comment type="subcellular location">
    <subcellularLocation>
        <location evidence="1">Cell membrane</location>
        <topology evidence="1">Multi-pass membrane protein</topology>
    </subcellularLocation>
</comment>
<dbReference type="PANTHER" id="PTHR32234">
    <property type="entry name" value="THIOL:DISULFIDE INTERCHANGE PROTEIN DSBD"/>
    <property type="match status" value="1"/>
</dbReference>
<reference evidence="9 10" key="1">
    <citation type="submission" date="2012-11" db="EMBL/GenBank/DDBJ databases">
        <title>Whole genome sequence of Acidocella aminolytica 101 = DSM 11237.</title>
        <authorList>
            <person name="Azuma Y."/>
            <person name="Higashiura N."/>
            <person name="Hirakawa H."/>
            <person name="Matsushita K."/>
        </authorList>
    </citation>
    <scope>NUCLEOTIDE SEQUENCE [LARGE SCALE GENOMIC DNA]</scope>
    <source>
        <strain evidence="10">101 / DSM 11237</strain>
    </source>
</reference>
<keyword evidence="2" id="KW-1003">Cell membrane</keyword>
<keyword evidence="4" id="KW-0201">Cytochrome c-type biogenesis</keyword>
<feature type="transmembrane region" description="Helical" evidence="7">
    <location>
        <begin position="12"/>
        <end position="32"/>
    </location>
</feature>
<evidence type="ECO:0000313" key="10">
    <source>
        <dbReference type="Proteomes" id="UP000032668"/>
    </source>
</evidence>
<protein>
    <submittedName>
        <fullName evidence="9">Cytochrome c biogenesis protein</fullName>
    </submittedName>
</protein>
<feature type="transmembrane region" description="Helical" evidence="7">
    <location>
        <begin position="87"/>
        <end position="107"/>
    </location>
</feature>
<dbReference type="PROSITE" id="PS51352">
    <property type="entry name" value="THIOREDOXIN_2"/>
    <property type="match status" value="1"/>
</dbReference>
<keyword evidence="5 7" id="KW-1133">Transmembrane helix</keyword>
<dbReference type="EMBL" id="BANC01000076">
    <property type="protein sequence ID" value="GAN81164.1"/>
    <property type="molecule type" value="Genomic_DNA"/>
</dbReference>
<keyword evidence="10" id="KW-1185">Reference proteome</keyword>
<dbReference type="Gene3D" id="3.40.30.10">
    <property type="entry name" value="Glutaredoxin"/>
    <property type="match status" value="1"/>
</dbReference>
<accession>A0A0D6PK93</accession>
<feature type="transmembrane region" description="Helical" evidence="7">
    <location>
        <begin position="53"/>
        <end position="75"/>
    </location>
</feature>
<dbReference type="InterPro" id="IPR013766">
    <property type="entry name" value="Thioredoxin_domain"/>
</dbReference>
<dbReference type="STRING" id="1120923.SAMN02746095_02607"/>
<dbReference type="InterPro" id="IPR036249">
    <property type="entry name" value="Thioredoxin-like_sf"/>
</dbReference>
<proteinExistence type="predicted"/>
<evidence type="ECO:0000256" key="2">
    <source>
        <dbReference type="ARBA" id="ARBA00022475"/>
    </source>
</evidence>
<dbReference type="GO" id="GO:0015035">
    <property type="term" value="F:protein-disulfide reductase activity"/>
    <property type="evidence" value="ECO:0007669"/>
    <property type="project" value="TreeGrafter"/>
</dbReference>
<evidence type="ECO:0000256" key="6">
    <source>
        <dbReference type="ARBA" id="ARBA00023136"/>
    </source>
</evidence>
<dbReference type="AlphaFoldDB" id="A0A0D6PK93"/>
<dbReference type="GO" id="GO:0005886">
    <property type="term" value="C:plasma membrane"/>
    <property type="evidence" value="ECO:0007669"/>
    <property type="project" value="UniProtKB-SubCell"/>
</dbReference>
<dbReference type="PANTHER" id="PTHR32234:SF0">
    <property type="entry name" value="THIOL:DISULFIDE INTERCHANGE PROTEIN DSBD"/>
    <property type="match status" value="1"/>
</dbReference>
<feature type="transmembrane region" description="Helical" evidence="7">
    <location>
        <begin position="159"/>
        <end position="180"/>
    </location>
</feature>
<name>A0A0D6PK93_9PROT</name>
<evidence type="ECO:0000256" key="5">
    <source>
        <dbReference type="ARBA" id="ARBA00022989"/>
    </source>
</evidence>
<evidence type="ECO:0000256" key="3">
    <source>
        <dbReference type="ARBA" id="ARBA00022692"/>
    </source>
</evidence>
<evidence type="ECO:0000313" key="9">
    <source>
        <dbReference type="EMBL" id="GAN81164.1"/>
    </source>
</evidence>
<evidence type="ECO:0000256" key="1">
    <source>
        <dbReference type="ARBA" id="ARBA00004651"/>
    </source>
</evidence>
<feature type="transmembrane region" description="Helical" evidence="7">
    <location>
        <begin position="224"/>
        <end position="243"/>
    </location>
</feature>
<feature type="domain" description="Thioredoxin" evidence="8">
    <location>
        <begin position="259"/>
        <end position="393"/>
    </location>
</feature>
<sequence>MPTSAIGLPGELALAFLAGALLNLTPCVLPVIPLKIRTIIHHAGAAPRHRLEAAIAFLSGTLLFFLAIGSASALMHWTWGALFQSPAVIAFLVALMAGFAAMIFFDIDMPVPTFAYRLGGGRHMEPLISGILAAILSTPCTGPFLGGVLAFAITQAPAVLVAVFLCVGLGLAFPYVVILLRPSLLDHLPKAGEWSRRLRQALAFLLLAGAVFFTQSLLSPEITLWLWWAWALGLVLWAGIAIVRRGGWAVRVVAVSTVILGLSTAFAGGLLMPTQGGPLHWQPFTEARLVAARRAHRPALVEFTAAWCINCKILEKTVYVDAAVVQAARRRHLVALRVDLTRPNQAFERLLVKDGGDGLPFAEIRDPEGKITRIFRGLFTAATLVRAIDRSTHDRAGISG</sequence>
<dbReference type="SUPFAM" id="SSF52833">
    <property type="entry name" value="Thioredoxin-like"/>
    <property type="match status" value="1"/>
</dbReference>